<dbReference type="InterPro" id="IPR017452">
    <property type="entry name" value="GPCR_Rhodpsn_7TM"/>
</dbReference>
<feature type="transmembrane region" description="Helical" evidence="10">
    <location>
        <begin position="39"/>
        <end position="61"/>
    </location>
</feature>
<sequence>MCMTSLSIADLLRGCTVLPFVIESSVQLGVWNLGPDMCAMVGFLNSLFGSASVMTLAAVSLDRYVAIMKPLKYSRIVTSLRAGIMLAIIWALSATMAALPLVGWSEYRFIPWICLCVADWTENWSYAYTYLVLTLFTPLCILLYCYYNIFRIAKLQSRRVVSMERTSVQTSRTVYIGKPKTRMRREKKAVMILCAVLGVFILCVMPFYVVYLLSSFDVSNSIYVALGITSLLSFINSAVNPLIYGILNRKFRRVFVEVLTNNPCKRRNSVQPSPKSHHPVDFISEYVGRSASLPPKKLQKLVPRECYYIKTTSCMQKGCASHKNACIKNTNSL</sequence>
<keyword evidence="4 10" id="KW-1133">Transmembrane helix</keyword>
<dbReference type="Pfam" id="PF00001">
    <property type="entry name" value="7tm_1"/>
    <property type="match status" value="1"/>
</dbReference>
<dbReference type="KEGG" id="spu:590507"/>
<dbReference type="GO" id="GO:0004930">
    <property type="term" value="F:G protein-coupled receptor activity"/>
    <property type="evidence" value="ECO:0000318"/>
    <property type="project" value="GO_Central"/>
</dbReference>
<dbReference type="GO" id="GO:0005886">
    <property type="term" value="C:plasma membrane"/>
    <property type="evidence" value="ECO:0007669"/>
    <property type="project" value="UniProtKB-SubCell"/>
</dbReference>
<feature type="transmembrane region" description="Helical" evidence="10">
    <location>
        <begin position="82"/>
        <end position="102"/>
    </location>
</feature>
<feature type="transmembrane region" description="Helical" evidence="10">
    <location>
        <begin position="127"/>
        <end position="149"/>
    </location>
</feature>
<keyword evidence="7 9" id="KW-0675">Receptor</keyword>
<dbReference type="PRINTS" id="PR00237">
    <property type="entry name" value="GPCRRHODOPSN"/>
</dbReference>
<evidence type="ECO:0000313" key="13">
    <source>
        <dbReference type="Proteomes" id="UP000007110"/>
    </source>
</evidence>
<evidence type="ECO:0000256" key="1">
    <source>
        <dbReference type="ARBA" id="ARBA00004651"/>
    </source>
</evidence>
<keyword evidence="3 9" id="KW-0812">Transmembrane</keyword>
<proteinExistence type="inferred from homology"/>
<dbReference type="InParanoid" id="A0A7M7N8U7"/>
<keyword evidence="5 9" id="KW-0297">G-protein coupled receptor</keyword>
<feature type="transmembrane region" description="Helical" evidence="10">
    <location>
        <begin position="222"/>
        <end position="247"/>
    </location>
</feature>
<dbReference type="RefSeq" id="XP_030832885.1">
    <property type="nucleotide sequence ID" value="XM_030977025.1"/>
</dbReference>
<dbReference type="PANTHER" id="PTHR22752:SF14">
    <property type="entry name" value="G-PROTEIN COUPLED RECEPTORS FAMILY 1 PROFILE DOMAIN-CONTAINING PROTEIN"/>
    <property type="match status" value="1"/>
</dbReference>
<comment type="subcellular location">
    <subcellularLocation>
        <location evidence="1">Cell membrane</location>
        <topology evidence="1">Multi-pass membrane protein</topology>
    </subcellularLocation>
</comment>
<dbReference type="SUPFAM" id="SSF81321">
    <property type="entry name" value="Family A G protein-coupled receptor-like"/>
    <property type="match status" value="1"/>
</dbReference>
<keyword evidence="8 9" id="KW-0807">Transducer</keyword>
<evidence type="ECO:0000259" key="11">
    <source>
        <dbReference type="PROSITE" id="PS50262"/>
    </source>
</evidence>
<dbReference type="InterPro" id="IPR000276">
    <property type="entry name" value="GPCR_Rhodpsn"/>
</dbReference>
<feature type="transmembrane region" description="Helical" evidence="10">
    <location>
        <begin position="189"/>
        <end position="210"/>
    </location>
</feature>
<protein>
    <recommendedName>
        <fullName evidence="11">G-protein coupled receptors family 1 profile domain-containing protein</fullName>
    </recommendedName>
</protein>
<dbReference type="Proteomes" id="UP000007110">
    <property type="component" value="Unassembled WGS sequence"/>
</dbReference>
<feature type="domain" description="G-protein coupled receptors family 1 profile" evidence="11">
    <location>
        <begin position="1"/>
        <end position="244"/>
    </location>
</feature>
<organism evidence="12 13">
    <name type="scientific">Strongylocentrotus purpuratus</name>
    <name type="common">Purple sea urchin</name>
    <dbReference type="NCBI Taxonomy" id="7668"/>
    <lineage>
        <taxon>Eukaryota</taxon>
        <taxon>Metazoa</taxon>
        <taxon>Echinodermata</taxon>
        <taxon>Eleutherozoa</taxon>
        <taxon>Echinozoa</taxon>
        <taxon>Echinoidea</taxon>
        <taxon>Euechinoidea</taxon>
        <taxon>Echinacea</taxon>
        <taxon>Camarodonta</taxon>
        <taxon>Echinidea</taxon>
        <taxon>Strongylocentrotidae</taxon>
        <taxon>Strongylocentrotus</taxon>
    </lineage>
</organism>
<dbReference type="OMA" id="WIHSAIV"/>
<evidence type="ECO:0000256" key="7">
    <source>
        <dbReference type="ARBA" id="ARBA00023170"/>
    </source>
</evidence>
<dbReference type="CDD" id="cd14967">
    <property type="entry name" value="7tmA_amine_R-like"/>
    <property type="match status" value="1"/>
</dbReference>
<dbReference type="GeneID" id="590507"/>
<keyword evidence="2" id="KW-1003">Cell membrane</keyword>
<dbReference type="PROSITE" id="PS00237">
    <property type="entry name" value="G_PROTEIN_RECEP_F1_1"/>
    <property type="match status" value="1"/>
</dbReference>
<comment type="similarity">
    <text evidence="9">Belongs to the G-protein coupled receptor 1 family.</text>
</comment>
<dbReference type="PROSITE" id="PS50262">
    <property type="entry name" value="G_PROTEIN_RECEP_F1_2"/>
    <property type="match status" value="1"/>
</dbReference>
<evidence type="ECO:0000256" key="4">
    <source>
        <dbReference type="ARBA" id="ARBA00022989"/>
    </source>
</evidence>
<evidence type="ECO:0000256" key="8">
    <source>
        <dbReference type="ARBA" id="ARBA00023224"/>
    </source>
</evidence>
<dbReference type="AlphaFoldDB" id="A0A7M7N8U7"/>
<dbReference type="GO" id="GO:0007186">
    <property type="term" value="P:G protein-coupled receptor signaling pathway"/>
    <property type="evidence" value="ECO:0000318"/>
    <property type="project" value="GO_Central"/>
</dbReference>
<dbReference type="EnsemblMetazoa" id="XM_030977025">
    <property type="protein sequence ID" value="XP_030832885"/>
    <property type="gene ID" value="LOC590507"/>
</dbReference>
<evidence type="ECO:0000256" key="6">
    <source>
        <dbReference type="ARBA" id="ARBA00023136"/>
    </source>
</evidence>
<name>A0A7M7N8U7_STRPU</name>
<accession>A0A7M7N8U7</accession>
<dbReference type="PANTHER" id="PTHR22752">
    <property type="entry name" value="G PROTEIN-COUPLED RECEPTOR"/>
    <property type="match status" value="1"/>
</dbReference>
<evidence type="ECO:0000256" key="5">
    <source>
        <dbReference type="ARBA" id="ARBA00023040"/>
    </source>
</evidence>
<evidence type="ECO:0000256" key="9">
    <source>
        <dbReference type="RuleBase" id="RU000688"/>
    </source>
</evidence>
<dbReference type="OrthoDB" id="10071887at2759"/>
<dbReference type="Gene3D" id="1.20.1070.10">
    <property type="entry name" value="Rhodopsin 7-helix transmembrane proteins"/>
    <property type="match status" value="1"/>
</dbReference>
<evidence type="ECO:0000256" key="10">
    <source>
        <dbReference type="SAM" id="Phobius"/>
    </source>
</evidence>
<reference evidence="13" key="1">
    <citation type="submission" date="2015-02" db="EMBL/GenBank/DDBJ databases">
        <title>Genome sequencing for Strongylocentrotus purpuratus.</title>
        <authorList>
            <person name="Murali S."/>
            <person name="Liu Y."/>
            <person name="Vee V."/>
            <person name="English A."/>
            <person name="Wang M."/>
            <person name="Skinner E."/>
            <person name="Han Y."/>
            <person name="Muzny D.M."/>
            <person name="Worley K.C."/>
            <person name="Gibbs R.A."/>
        </authorList>
    </citation>
    <scope>NUCLEOTIDE SEQUENCE</scope>
</reference>
<evidence type="ECO:0000256" key="3">
    <source>
        <dbReference type="ARBA" id="ARBA00022692"/>
    </source>
</evidence>
<evidence type="ECO:0000313" key="12">
    <source>
        <dbReference type="EnsemblMetazoa" id="XP_030832885"/>
    </source>
</evidence>
<evidence type="ECO:0000256" key="2">
    <source>
        <dbReference type="ARBA" id="ARBA00022475"/>
    </source>
</evidence>
<reference evidence="12" key="2">
    <citation type="submission" date="2021-01" db="UniProtKB">
        <authorList>
            <consortium name="EnsemblMetazoa"/>
        </authorList>
    </citation>
    <scope>IDENTIFICATION</scope>
</reference>
<keyword evidence="13" id="KW-1185">Reference proteome</keyword>
<keyword evidence="6 10" id="KW-0472">Membrane</keyword>